<comment type="caution">
    <text evidence="2">The sequence shown here is derived from an EMBL/GenBank/DDBJ whole genome shotgun (WGS) entry which is preliminary data.</text>
</comment>
<dbReference type="HOGENOM" id="CLU_024566_3_0_11"/>
<dbReference type="PANTHER" id="PTHR16222">
    <property type="entry name" value="ADP-RIBOSYLGLYCOHYDROLASE"/>
    <property type="match status" value="1"/>
</dbReference>
<dbReference type="Pfam" id="PF03747">
    <property type="entry name" value="ADP_ribosyl_GH"/>
    <property type="match status" value="1"/>
</dbReference>
<dbReference type="GeneID" id="35868034"/>
<dbReference type="Gene3D" id="1.10.4080.10">
    <property type="entry name" value="ADP-ribosylation/Crystallin J1"/>
    <property type="match status" value="1"/>
</dbReference>
<reference evidence="2 3" key="1">
    <citation type="submission" date="2013-08" db="EMBL/GenBank/DDBJ databases">
        <authorList>
            <person name="Weinstock G."/>
            <person name="Sodergren E."/>
            <person name="Wylie T."/>
            <person name="Fulton L."/>
            <person name="Fulton R."/>
            <person name="Fronick C."/>
            <person name="O'Laughlin M."/>
            <person name="Godfrey J."/>
            <person name="Miner T."/>
            <person name="Herter B."/>
            <person name="Appelbaum E."/>
            <person name="Cordes M."/>
            <person name="Lek S."/>
            <person name="Wollam A."/>
            <person name="Pepin K.H."/>
            <person name="Palsikar V.B."/>
            <person name="Mitreva M."/>
            <person name="Wilson R.K."/>
        </authorList>
    </citation>
    <scope>NUCLEOTIDE SEQUENCE [LARGE SCALE GENOMIC DNA]</scope>
    <source>
        <strain evidence="2 3">F0580</strain>
    </source>
</reference>
<keyword evidence="3" id="KW-1185">Reference proteome</keyword>
<dbReference type="InterPro" id="IPR050792">
    <property type="entry name" value="ADP-ribosylglycohydrolase"/>
</dbReference>
<dbReference type="PATRIC" id="fig|1321816.3.peg.330"/>
<dbReference type="STRING" id="419015.HMPREF3214_01374"/>
<sequence>MSMTTPSPAFSRSLGALQGLALGDALGMPTQSMSAEWIKQAYGTIDGLRDAIADQPIAPNMPAGSVTDDTEQALIVARLIINGKGHIDALALAHELLDWEDDMRARGSHDLLGPSTKLALEHIRNGADGRTTGRTGTTNGAAMRVTPVGIANPSSDVRRLAERVHESCKVTHNTVHGFTSAALVAAAVSFGIDGANTRDALEEAVQCITRMRDFIADFDCAWSAKADVVARTEVALNAASHATDTEFEHFLHNVCGTSVESNESIPAAFALAWRFADEPFVALCEAVSLGGDTDTIAAMCGAILGASGAANAFPEHVIATITQVSRLNLEPLAQQLCALRG</sequence>
<gene>
    <name evidence="2" type="ORF">HMPREF9244_00384</name>
</gene>
<proteinExistence type="predicted"/>
<feature type="binding site" evidence="1">
    <location>
        <position position="294"/>
    </location>
    <ligand>
        <name>Mg(2+)</name>
        <dbReference type="ChEBI" id="CHEBI:18420"/>
        <label>1</label>
    </ligand>
</feature>
<name>U1RD23_9BIFI</name>
<accession>U1RD23</accession>
<keyword evidence="1" id="KW-0479">Metal-binding</keyword>
<evidence type="ECO:0000313" key="2">
    <source>
        <dbReference type="EMBL" id="ERH31514.1"/>
    </source>
</evidence>
<feature type="binding site" evidence="1">
    <location>
        <position position="295"/>
    </location>
    <ligand>
        <name>Mg(2+)</name>
        <dbReference type="ChEBI" id="CHEBI:18420"/>
        <label>1</label>
    </ligand>
</feature>
<dbReference type="RefSeq" id="WP_021617532.1">
    <property type="nucleotide sequence ID" value="NZ_KE952643.1"/>
</dbReference>
<feature type="binding site" evidence="1">
    <location>
        <position position="67"/>
    </location>
    <ligand>
        <name>Mg(2+)</name>
        <dbReference type="ChEBI" id="CHEBI:18420"/>
        <label>1</label>
    </ligand>
</feature>
<dbReference type="InterPro" id="IPR005502">
    <property type="entry name" value="Ribosyl_crysJ1"/>
</dbReference>
<keyword evidence="2" id="KW-0378">Hydrolase</keyword>
<dbReference type="AlphaFoldDB" id="U1RD23"/>
<evidence type="ECO:0000256" key="1">
    <source>
        <dbReference type="PIRSR" id="PIRSR605502-1"/>
    </source>
</evidence>
<evidence type="ECO:0000313" key="3">
    <source>
        <dbReference type="Proteomes" id="UP000016519"/>
    </source>
</evidence>
<organism evidence="2 3">
    <name type="scientific">Alloscardovia omnicolens F0580</name>
    <dbReference type="NCBI Taxonomy" id="1321816"/>
    <lineage>
        <taxon>Bacteria</taxon>
        <taxon>Bacillati</taxon>
        <taxon>Actinomycetota</taxon>
        <taxon>Actinomycetes</taxon>
        <taxon>Bifidobacteriales</taxon>
        <taxon>Bifidobacteriaceae</taxon>
        <taxon>Alloscardovia</taxon>
    </lineage>
</organism>
<dbReference type="InterPro" id="IPR036705">
    <property type="entry name" value="Ribosyl_crysJ1_sf"/>
</dbReference>
<feature type="binding site" evidence="1">
    <location>
        <position position="68"/>
    </location>
    <ligand>
        <name>Mg(2+)</name>
        <dbReference type="ChEBI" id="CHEBI:18420"/>
        <label>1</label>
    </ligand>
</feature>
<comment type="cofactor">
    <cofactor evidence="1">
        <name>Mg(2+)</name>
        <dbReference type="ChEBI" id="CHEBI:18420"/>
    </cofactor>
    <text evidence="1">Binds 2 magnesium ions per subunit.</text>
</comment>
<protein>
    <submittedName>
        <fullName evidence="2">ADP-ribosylglycohydrolase</fullName>
    </submittedName>
</protein>
<dbReference type="PANTHER" id="PTHR16222:SF12">
    <property type="entry name" value="ADP-RIBOSYLGLYCOHYDROLASE-RELATED"/>
    <property type="match status" value="1"/>
</dbReference>
<dbReference type="GO" id="GO:0046872">
    <property type="term" value="F:metal ion binding"/>
    <property type="evidence" value="ECO:0007669"/>
    <property type="project" value="UniProtKB-KW"/>
</dbReference>
<dbReference type="GO" id="GO:0016787">
    <property type="term" value="F:hydrolase activity"/>
    <property type="evidence" value="ECO:0007669"/>
    <property type="project" value="UniProtKB-KW"/>
</dbReference>
<dbReference type="SUPFAM" id="SSF101478">
    <property type="entry name" value="ADP-ribosylglycohydrolase"/>
    <property type="match status" value="1"/>
</dbReference>
<feature type="binding site" evidence="1">
    <location>
        <position position="292"/>
    </location>
    <ligand>
        <name>Mg(2+)</name>
        <dbReference type="ChEBI" id="CHEBI:18420"/>
        <label>1</label>
    </ligand>
</feature>
<dbReference type="Proteomes" id="UP000016519">
    <property type="component" value="Unassembled WGS sequence"/>
</dbReference>
<dbReference type="EMBL" id="AWSI01000012">
    <property type="protein sequence ID" value="ERH31514.1"/>
    <property type="molecule type" value="Genomic_DNA"/>
</dbReference>
<keyword evidence="1" id="KW-0460">Magnesium</keyword>
<feature type="binding site" evidence="1">
    <location>
        <position position="69"/>
    </location>
    <ligand>
        <name>Mg(2+)</name>
        <dbReference type="ChEBI" id="CHEBI:18420"/>
        <label>1</label>
    </ligand>
</feature>